<accession>A0AAD6UJ39</accession>
<organism evidence="2 3">
    <name type="scientific">Mycena belliarum</name>
    <dbReference type="NCBI Taxonomy" id="1033014"/>
    <lineage>
        <taxon>Eukaryota</taxon>
        <taxon>Fungi</taxon>
        <taxon>Dikarya</taxon>
        <taxon>Basidiomycota</taxon>
        <taxon>Agaricomycotina</taxon>
        <taxon>Agaricomycetes</taxon>
        <taxon>Agaricomycetidae</taxon>
        <taxon>Agaricales</taxon>
        <taxon>Marasmiineae</taxon>
        <taxon>Mycenaceae</taxon>
        <taxon>Mycena</taxon>
    </lineage>
</organism>
<dbReference type="Proteomes" id="UP001222325">
    <property type="component" value="Unassembled WGS sequence"/>
</dbReference>
<keyword evidence="3" id="KW-1185">Reference proteome</keyword>
<feature type="compositionally biased region" description="Polar residues" evidence="1">
    <location>
        <begin position="73"/>
        <end position="87"/>
    </location>
</feature>
<dbReference type="EMBL" id="JARJCN010000001">
    <property type="protein sequence ID" value="KAJ7104440.1"/>
    <property type="molecule type" value="Genomic_DNA"/>
</dbReference>
<dbReference type="AlphaFoldDB" id="A0AAD6UJ39"/>
<comment type="caution">
    <text evidence="2">The sequence shown here is derived from an EMBL/GenBank/DDBJ whole genome shotgun (WGS) entry which is preliminary data.</text>
</comment>
<feature type="region of interest" description="Disordered" evidence="1">
    <location>
        <begin position="43"/>
        <end position="104"/>
    </location>
</feature>
<evidence type="ECO:0000313" key="3">
    <source>
        <dbReference type="Proteomes" id="UP001222325"/>
    </source>
</evidence>
<name>A0AAD6UJ39_9AGAR</name>
<evidence type="ECO:0000313" key="2">
    <source>
        <dbReference type="EMBL" id="KAJ7104440.1"/>
    </source>
</evidence>
<gene>
    <name evidence="2" type="ORF">B0H15DRAFT_1016773</name>
</gene>
<protein>
    <submittedName>
        <fullName evidence="2">Uncharacterized protein</fullName>
    </submittedName>
</protein>
<feature type="compositionally biased region" description="Polar residues" evidence="1">
    <location>
        <begin position="52"/>
        <end position="62"/>
    </location>
</feature>
<sequence>MLRTGGQEECRIARQLVRNRANAPVFSMNRRRHSNVVGLQRSHPILVDEASPTENDSPNAASKSEEYAHGTSLGISQGPPSSTTSPLIATGHQEGFLPRPKPLRPGGDYRNFYVPPAHPPSLPLRLRVNTKRNEPPPIPIPSNLRPSFNDFSPDTNYGEYVAAAEDTSPSLQLSLNILKTAINATSRPGATVDLGTLNTLKQLADGSRPIFRRSYLALARFIRESGVSGIPHLEALCAEIECRGGEDAAPFWLKEATPFWLKGALQYLMDVQRHHAAVYMYSQYFIPDAMQAEIQKVAQVYSQTSTSMPLPRQRTIPHLEHNRIVLKCLIKLCTTNGRQDDLFEAFLAQVFDTHLAESRGSDVLLFLEAFRLAGRTSKLKTLLPWLSRLSFRASELLQPLLAYAATSDIHKALMVLERMRLVMHGLHTACDAARTVFKSVGCTDGVTALSTYSSIVLGQPYSKEEAISSDPSRALQRAMSLFDVLEDAGEMGMYNVYVTAALRFREAGYILGAKTVLQRARASFRARSIATRGEHATNRYTRFYVLPAALRTMPARDPQQPLAHRTRAHTTAVPDTPRRIAPEVPPVTGALADALEHAARDDVSATLRVLNVHAMSMDDLVLVLNRFLASGSLQGALAIEERLWALPDTAAPRTLAATQTAGRRQL</sequence>
<reference evidence="2" key="1">
    <citation type="submission" date="2023-03" db="EMBL/GenBank/DDBJ databases">
        <title>Massive genome expansion in bonnet fungi (Mycena s.s.) driven by repeated elements and novel gene families across ecological guilds.</title>
        <authorList>
            <consortium name="Lawrence Berkeley National Laboratory"/>
            <person name="Harder C.B."/>
            <person name="Miyauchi S."/>
            <person name="Viragh M."/>
            <person name="Kuo A."/>
            <person name="Thoen E."/>
            <person name="Andreopoulos B."/>
            <person name="Lu D."/>
            <person name="Skrede I."/>
            <person name="Drula E."/>
            <person name="Henrissat B."/>
            <person name="Morin E."/>
            <person name="Kohler A."/>
            <person name="Barry K."/>
            <person name="LaButti K."/>
            <person name="Morin E."/>
            <person name="Salamov A."/>
            <person name="Lipzen A."/>
            <person name="Mereny Z."/>
            <person name="Hegedus B."/>
            <person name="Baldrian P."/>
            <person name="Stursova M."/>
            <person name="Weitz H."/>
            <person name="Taylor A."/>
            <person name="Grigoriev I.V."/>
            <person name="Nagy L.G."/>
            <person name="Martin F."/>
            <person name="Kauserud H."/>
        </authorList>
    </citation>
    <scope>NUCLEOTIDE SEQUENCE</scope>
    <source>
        <strain evidence="2">CBHHK173m</strain>
    </source>
</reference>
<proteinExistence type="predicted"/>
<evidence type="ECO:0000256" key="1">
    <source>
        <dbReference type="SAM" id="MobiDB-lite"/>
    </source>
</evidence>